<protein>
    <submittedName>
        <fullName evidence="1">Uncharacterized protein</fullName>
    </submittedName>
</protein>
<dbReference type="EMBL" id="ACHF01000011">
    <property type="protein sequence ID" value="EEI64285.1"/>
    <property type="molecule type" value="Genomic_DNA"/>
</dbReference>
<evidence type="ECO:0000313" key="1">
    <source>
        <dbReference type="EMBL" id="EEI64285.1"/>
    </source>
</evidence>
<gene>
    <name evidence="1" type="ORF">HMPREF0293_0372</name>
</gene>
<comment type="caution">
    <text evidence="1">The sequence shown here is derived from an EMBL/GenBank/DDBJ whole genome shotgun (WGS) entry which is preliminary data.</text>
</comment>
<proteinExistence type="predicted"/>
<dbReference type="Proteomes" id="UP000006237">
    <property type="component" value="Unassembled WGS sequence"/>
</dbReference>
<organism evidence="1 2">
    <name type="scientific">Corynebacterium glucuronolyticum ATCC 51866</name>
    <dbReference type="NCBI Taxonomy" id="548478"/>
    <lineage>
        <taxon>Bacteria</taxon>
        <taxon>Bacillati</taxon>
        <taxon>Actinomycetota</taxon>
        <taxon>Actinomycetes</taxon>
        <taxon>Mycobacteriales</taxon>
        <taxon>Corynebacteriaceae</taxon>
        <taxon>Corynebacterium</taxon>
    </lineage>
</organism>
<name>A0ABP2DY81_9CORY</name>
<evidence type="ECO:0000313" key="2">
    <source>
        <dbReference type="Proteomes" id="UP000006237"/>
    </source>
</evidence>
<accession>A0ABP2DY81</accession>
<sequence length="54" mass="6186">MLLAHQLASRANTNGSTCPTIRIQVNRRLIPKFSQIFSQLQRNFTPLPAQFRFG</sequence>
<reference evidence="1 2" key="1">
    <citation type="submission" date="2009-01" db="EMBL/GenBank/DDBJ databases">
        <authorList>
            <person name="Qin X."/>
            <person name="Bachman B."/>
            <person name="Battles P."/>
            <person name="Bell A."/>
            <person name="Bess C."/>
            <person name="Bickham C."/>
            <person name="Chaboub L."/>
            <person name="Chen D."/>
            <person name="Coyle M."/>
            <person name="Deiros D.R."/>
            <person name="Dinh H."/>
            <person name="Forbes L."/>
            <person name="Fowler G."/>
            <person name="Francisco L."/>
            <person name="Fu Q."/>
            <person name="Gubbala S."/>
            <person name="Hale W."/>
            <person name="Han Y."/>
            <person name="Hemphill L."/>
            <person name="Highlander S.K."/>
            <person name="Hirani K."/>
            <person name="Hogues M."/>
            <person name="Jackson L."/>
            <person name="Jakkamsetti A."/>
            <person name="Javaid M."/>
            <person name="Jiang H."/>
            <person name="Korchina V."/>
            <person name="Kovar C."/>
            <person name="Lara F."/>
            <person name="Lee S."/>
            <person name="Mata R."/>
            <person name="Mathew T."/>
            <person name="Moen C."/>
            <person name="Morales K."/>
            <person name="Munidasa M."/>
            <person name="Nazareth L."/>
            <person name="Ngo R."/>
            <person name="Nguyen L."/>
            <person name="Okwuonu G."/>
            <person name="Ongeri F."/>
            <person name="Patil S."/>
            <person name="Petrosino J."/>
            <person name="Pham C."/>
            <person name="Pham P."/>
            <person name="Pu L.-L."/>
            <person name="Puazo M."/>
            <person name="Raj R."/>
            <person name="Reid J."/>
            <person name="Rouhana J."/>
            <person name="Saada N."/>
            <person name="Shang Y."/>
            <person name="Simmons D."/>
            <person name="Thornton R."/>
            <person name="Warren J."/>
            <person name="Weissenberger G."/>
            <person name="Zhang J."/>
            <person name="Zhang L."/>
            <person name="Zhou C."/>
            <person name="Zhu D."/>
            <person name="Muzny D."/>
            <person name="Worley K."/>
            <person name="Gibbs R."/>
        </authorList>
    </citation>
    <scope>NUCLEOTIDE SEQUENCE [LARGE SCALE GENOMIC DNA]</scope>
    <source>
        <strain evidence="1 2">ATCC 51866</strain>
    </source>
</reference>
<keyword evidence="2" id="KW-1185">Reference proteome</keyword>